<dbReference type="AlphaFoldDB" id="A0A285D8N0"/>
<dbReference type="PANTHER" id="PTHR11274:SF0">
    <property type="entry name" value="GENERAL TRANSCRIPTION AND DNA REPAIR FACTOR IIH HELICASE SUBUNIT XPB"/>
    <property type="match status" value="1"/>
</dbReference>
<dbReference type="EMBL" id="OAOP01000013">
    <property type="protein sequence ID" value="SNX75543.1"/>
    <property type="molecule type" value="Genomic_DNA"/>
</dbReference>
<dbReference type="SUPFAM" id="SSF52540">
    <property type="entry name" value="P-loop containing nucleoside triphosphate hydrolases"/>
    <property type="match status" value="1"/>
</dbReference>
<name>A0A285D8N0_9BACI</name>
<dbReference type="Proteomes" id="UP000219546">
    <property type="component" value="Unassembled WGS sequence"/>
</dbReference>
<keyword evidence="1" id="KW-0547">Nucleotide-binding</keyword>
<dbReference type="PANTHER" id="PTHR11274">
    <property type="entry name" value="RAD25/XP-B DNA REPAIR HELICASE"/>
    <property type="match status" value="1"/>
</dbReference>
<dbReference type="GO" id="GO:0003677">
    <property type="term" value="F:DNA binding"/>
    <property type="evidence" value="ECO:0007669"/>
    <property type="project" value="InterPro"/>
</dbReference>
<sequence>MTFRSLDLKIIYDNATDHIFEDLFNPLLSHATSYKRGVGYFTSSWLELCTNGLLKMAEEQGKIILVTSPHIEERDWDAFRIGSEAKQNDILYQSLALQVEEMKKRMESFRLTLLAWLIADGLLEIKIAVPKNNRGNFHDKFAIFEDSNGDKVALHGSLNDSEQASFNGEGVSVFCSWIEGQQGFVEGHETRFNQSFLQESNFYNVYELPKAIKMDIVQMKENTVRPYQLPVPKRQLQIKLPENITLRDFQQEAIEKWFENHGRGLFEMATGTGKTITSLAAASRFVNEHKTSVVLITVPFNHLVDQWESEVRMFGFNPIVRQGISSAWRSQLRTKIFEVNKGLRTNLCIITTHATGSTDEFLKLMEQVKVPLLYIADESHYLGAKKLGKLLHPHFPYRIGLSATPDRWFDEEGSSKLREYFEPTVIELPITEAVEKGFLTPYRFFPKTVALTDAEYEQFQSYTRKIINTQNDKNLSPSERRDKVHQLLIARSRIVNNAEEKLMLLKSILEEKIEKEGIETIKHTLVYSPQGKTGEIVKMLAELGIRAHEFIYTVSNQKKMELLDQFADGEIQVLVAMKCLDEGVNIPATKEAYFLASTTNPREFVQRRGRILRKYRDKKEAIIYDFYAMPPSSHLGEDAAVGLLKREIPRFAEFAEGSLNKFEAREVILPILGAFNLRNIIDLKPWDAYKMMQNEEGSDMNGEYED</sequence>
<organism evidence="7 8">
    <name type="scientific">Bacillus oleivorans</name>
    <dbReference type="NCBI Taxonomy" id="1448271"/>
    <lineage>
        <taxon>Bacteria</taxon>
        <taxon>Bacillati</taxon>
        <taxon>Bacillota</taxon>
        <taxon>Bacilli</taxon>
        <taxon>Bacillales</taxon>
        <taxon>Bacillaceae</taxon>
        <taxon>Bacillus</taxon>
    </lineage>
</organism>
<keyword evidence="4" id="KW-0067">ATP-binding</keyword>
<dbReference type="Gene3D" id="3.40.50.300">
    <property type="entry name" value="P-loop containing nucleotide triphosphate hydrolases"/>
    <property type="match status" value="2"/>
</dbReference>
<dbReference type="SMART" id="SM00490">
    <property type="entry name" value="HELICc"/>
    <property type="match status" value="1"/>
</dbReference>
<gene>
    <name evidence="7" type="ORF">SAMN05877753_11343</name>
</gene>
<dbReference type="RefSeq" id="WP_097160609.1">
    <property type="nucleotide sequence ID" value="NZ_JBEPMQ010000017.1"/>
</dbReference>
<evidence type="ECO:0000313" key="8">
    <source>
        <dbReference type="Proteomes" id="UP000219546"/>
    </source>
</evidence>
<dbReference type="InterPro" id="IPR006935">
    <property type="entry name" value="Helicase/UvrB_N"/>
</dbReference>
<dbReference type="PROSITE" id="PS51192">
    <property type="entry name" value="HELICASE_ATP_BIND_1"/>
    <property type="match status" value="1"/>
</dbReference>
<keyword evidence="2" id="KW-0378">Hydrolase</keyword>
<dbReference type="SMART" id="SM00487">
    <property type="entry name" value="DEXDc"/>
    <property type="match status" value="1"/>
</dbReference>
<reference evidence="7 8" key="1">
    <citation type="submission" date="2017-08" db="EMBL/GenBank/DDBJ databases">
        <authorList>
            <person name="de Groot N.N."/>
        </authorList>
    </citation>
    <scope>NUCLEOTIDE SEQUENCE [LARGE SCALE GENOMIC DNA]</scope>
    <source>
        <strain evidence="7 8">JC228</strain>
    </source>
</reference>
<evidence type="ECO:0000313" key="7">
    <source>
        <dbReference type="EMBL" id="SNX75543.1"/>
    </source>
</evidence>
<feature type="domain" description="Helicase ATP-binding" evidence="5">
    <location>
        <begin position="255"/>
        <end position="423"/>
    </location>
</feature>
<keyword evidence="3 7" id="KW-0347">Helicase</keyword>
<dbReference type="OrthoDB" id="9802848at2"/>
<evidence type="ECO:0000256" key="4">
    <source>
        <dbReference type="ARBA" id="ARBA00022840"/>
    </source>
</evidence>
<dbReference type="InterPro" id="IPR050615">
    <property type="entry name" value="ATP-dep_DNA_Helicase"/>
</dbReference>
<evidence type="ECO:0000256" key="2">
    <source>
        <dbReference type="ARBA" id="ARBA00022801"/>
    </source>
</evidence>
<dbReference type="CDD" id="cd09179">
    <property type="entry name" value="PLDc_N_DEXD_a"/>
    <property type="match status" value="1"/>
</dbReference>
<keyword evidence="8" id="KW-1185">Reference proteome</keyword>
<dbReference type="GO" id="GO:0016787">
    <property type="term" value="F:hydrolase activity"/>
    <property type="evidence" value="ECO:0007669"/>
    <property type="project" value="UniProtKB-KW"/>
</dbReference>
<evidence type="ECO:0000259" key="6">
    <source>
        <dbReference type="PROSITE" id="PS51194"/>
    </source>
</evidence>
<dbReference type="GO" id="GO:0004386">
    <property type="term" value="F:helicase activity"/>
    <property type="evidence" value="ECO:0007669"/>
    <property type="project" value="UniProtKB-KW"/>
</dbReference>
<dbReference type="InterPro" id="IPR014001">
    <property type="entry name" value="Helicase_ATP-bd"/>
</dbReference>
<proteinExistence type="predicted"/>
<dbReference type="GO" id="GO:0005524">
    <property type="term" value="F:ATP binding"/>
    <property type="evidence" value="ECO:0007669"/>
    <property type="project" value="UniProtKB-KW"/>
</dbReference>
<dbReference type="InterPro" id="IPR027417">
    <property type="entry name" value="P-loop_NTPase"/>
</dbReference>
<accession>A0A285D8N0</accession>
<protein>
    <submittedName>
        <fullName evidence="7">Superfamily II DNA or RNA helicase</fullName>
    </submittedName>
</protein>
<feature type="domain" description="Helicase C-terminal" evidence="6">
    <location>
        <begin position="512"/>
        <end position="670"/>
    </location>
</feature>
<evidence type="ECO:0000256" key="1">
    <source>
        <dbReference type="ARBA" id="ARBA00022741"/>
    </source>
</evidence>
<dbReference type="Pfam" id="PF00271">
    <property type="entry name" value="Helicase_C"/>
    <property type="match status" value="1"/>
</dbReference>
<dbReference type="PROSITE" id="PS51194">
    <property type="entry name" value="HELICASE_CTER"/>
    <property type="match status" value="1"/>
</dbReference>
<evidence type="ECO:0000259" key="5">
    <source>
        <dbReference type="PROSITE" id="PS51192"/>
    </source>
</evidence>
<dbReference type="InterPro" id="IPR001650">
    <property type="entry name" value="Helicase_C-like"/>
</dbReference>
<evidence type="ECO:0000256" key="3">
    <source>
        <dbReference type="ARBA" id="ARBA00022806"/>
    </source>
</evidence>
<dbReference type="Pfam" id="PF04851">
    <property type="entry name" value="ResIII"/>
    <property type="match status" value="1"/>
</dbReference>